<keyword evidence="9" id="KW-1185">Reference proteome</keyword>
<feature type="transmembrane region" description="Helical" evidence="6">
    <location>
        <begin position="329"/>
        <end position="351"/>
    </location>
</feature>
<dbReference type="InterPro" id="IPR052159">
    <property type="entry name" value="Competence_DNA_uptake"/>
</dbReference>
<dbReference type="Proteomes" id="UP001600894">
    <property type="component" value="Unassembled WGS sequence"/>
</dbReference>
<evidence type="ECO:0000256" key="5">
    <source>
        <dbReference type="ARBA" id="ARBA00023136"/>
    </source>
</evidence>
<name>A0ABQ0AW51_9FIRM</name>
<dbReference type="Pfam" id="PF03772">
    <property type="entry name" value="Competence"/>
    <property type="match status" value="1"/>
</dbReference>
<evidence type="ECO:0000256" key="1">
    <source>
        <dbReference type="ARBA" id="ARBA00004651"/>
    </source>
</evidence>
<dbReference type="InterPro" id="IPR025405">
    <property type="entry name" value="DUF4131"/>
</dbReference>
<evidence type="ECO:0000313" key="8">
    <source>
        <dbReference type="EMBL" id="GAA6268254.1"/>
    </source>
</evidence>
<evidence type="ECO:0000256" key="2">
    <source>
        <dbReference type="ARBA" id="ARBA00022475"/>
    </source>
</evidence>
<feature type="transmembrane region" description="Helical" evidence="6">
    <location>
        <begin position="173"/>
        <end position="195"/>
    </location>
</feature>
<keyword evidence="3 6" id="KW-0812">Transmembrane</keyword>
<accession>A0ABQ0AW51</accession>
<keyword evidence="4 6" id="KW-1133">Transmembrane helix</keyword>
<feature type="domain" description="Metallo-beta-lactamase" evidence="7">
    <location>
        <begin position="470"/>
        <end position="657"/>
    </location>
</feature>
<dbReference type="NCBIfam" id="TIGR00360">
    <property type="entry name" value="ComEC_N-term"/>
    <property type="match status" value="1"/>
</dbReference>
<evidence type="ECO:0000256" key="4">
    <source>
        <dbReference type="ARBA" id="ARBA00022989"/>
    </source>
</evidence>
<comment type="subcellular location">
    <subcellularLocation>
        <location evidence="1">Cell membrane</location>
        <topology evidence="1">Multi-pass membrane protein</topology>
    </subcellularLocation>
</comment>
<dbReference type="EMBL" id="BAABXL010000001">
    <property type="protein sequence ID" value="GAA6268254.1"/>
    <property type="molecule type" value="Genomic_DNA"/>
</dbReference>
<protein>
    <recommendedName>
        <fullName evidence="7">Metallo-beta-lactamase domain-containing protein</fullName>
    </recommendedName>
</protein>
<feature type="transmembrane region" description="Helical" evidence="6">
    <location>
        <begin position="201"/>
        <end position="220"/>
    </location>
</feature>
<dbReference type="CDD" id="cd07731">
    <property type="entry name" value="ComA-like_MBL-fold"/>
    <property type="match status" value="1"/>
</dbReference>
<evidence type="ECO:0000256" key="6">
    <source>
        <dbReference type="SAM" id="Phobius"/>
    </source>
</evidence>
<proteinExistence type="predicted"/>
<gene>
    <name evidence="8" type="ORF">F130042H8_13140</name>
</gene>
<dbReference type="SMART" id="SM00849">
    <property type="entry name" value="Lactamase_B"/>
    <property type="match status" value="1"/>
</dbReference>
<keyword evidence="2" id="KW-1003">Cell membrane</keyword>
<evidence type="ECO:0000313" key="9">
    <source>
        <dbReference type="Proteomes" id="UP001600894"/>
    </source>
</evidence>
<feature type="transmembrane region" description="Helical" evidence="6">
    <location>
        <begin position="434"/>
        <end position="454"/>
    </location>
</feature>
<comment type="caution">
    <text evidence="8">The sequence shown here is derived from an EMBL/GenBank/DDBJ whole genome shotgun (WGS) entry which is preliminary data.</text>
</comment>
<dbReference type="Pfam" id="PF13567">
    <property type="entry name" value="DUF4131"/>
    <property type="match status" value="1"/>
</dbReference>
<dbReference type="InterPro" id="IPR001279">
    <property type="entry name" value="Metallo-B-lactamas"/>
</dbReference>
<feature type="transmembrane region" description="Helical" evidence="6">
    <location>
        <begin position="358"/>
        <end position="377"/>
    </location>
</feature>
<dbReference type="SUPFAM" id="SSF56281">
    <property type="entry name" value="Metallo-hydrolase/oxidoreductase"/>
    <property type="match status" value="1"/>
</dbReference>
<organism evidence="8 9">
    <name type="scientific">Enterocloster alcoholdehydrogenati</name>
    <dbReference type="NCBI Taxonomy" id="2547410"/>
    <lineage>
        <taxon>Bacteria</taxon>
        <taxon>Bacillati</taxon>
        <taxon>Bacillota</taxon>
        <taxon>Clostridia</taxon>
        <taxon>Lachnospirales</taxon>
        <taxon>Lachnospiraceae</taxon>
        <taxon>Enterocloster</taxon>
    </lineage>
</organism>
<dbReference type="Gene3D" id="3.60.15.10">
    <property type="entry name" value="Ribonuclease Z/Hydroxyacylglutathione hydrolase-like"/>
    <property type="match status" value="1"/>
</dbReference>
<dbReference type="InterPro" id="IPR004477">
    <property type="entry name" value="ComEC_N"/>
</dbReference>
<dbReference type="PANTHER" id="PTHR30619:SF7">
    <property type="entry name" value="BETA-LACTAMASE DOMAIN PROTEIN"/>
    <property type="match status" value="1"/>
</dbReference>
<dbReference type="Pfam" id="PF00753">
    <property type="entry name" value="Lactamase_B"/>
    <property type="match status" value="1"/>
</dbReference>
<feature type="transmembrane region" description="Helical" evidence="6">
    <location>
        <begin position="227"/>
        <end position="247"/>
    </location>
</feature>
<keyword evidence="5 6" id="KW-0472">Membrane</keyword>
<evidence type="ECO:0000256" key="3">
    <source>
        <dbReference type="ARBA" id="ARBA00022692"/>
    </source>
</evidence>
<dbReference type="PANTHER" id="PTHR30619">
    <property type="entry name" value="DNA INTERNALIZATION/COMPETENCE PROTEIN COMEC/REC2"/>
    <property type="match status" value="1"/>
</dbReference>
<dbReference type="InterPro" id="IPR036866">
    <property type="entry name" value="RibonucZ/Hydroxyglut_hydro"/>
</dbReference>
<reference evidence="8 9" key="1">
    <citation type="submission" date="2024-04" db="EMBL/GenBank/DDBJ databases">
        <title>Defined microbial consortia suppress multidrug-resistant proinflammatory Enterobacteriaceae via ecological control.</title>
        <authorList>
            <person name="Furuichi M."/>
            <person name="Kawaguchi T."/>
            <person name="Pust M."/>
            <person name="Yasuma K."/>
            <person name="Plichta D."/>
            <person name="Hasegawa N."/>
            <person name="Ohya T."/>
            <person name="Bhattarai S."/>
            <person name="Sasajima S."/>
            <person name="Aoto Y."/>
            <person name="Tuganbaev T."/>
            <person name="Yaginuma M."/>
            <person name="Ueda M."/>
            <person name="Okahashi N."/>
            <person name="Amafuji K."/>
            <person name="Kiridooshi Y."/>
            <person name="Sugita K."/>
            <person name="Strazar M."/>
            <person name="Skelly A."/>
            <person name="Suda W."/>
            <person name="Hattori M."/>
            <person name="Nakamoto N."/>
            <person name="Caballero S."/>
            <person name="Norman J."/>
            <person name="Olle B."/>
            <person name="Tanoue T."/>
            <person name="Arita M."/>
            <person name="Bucci V."/>
            <person name="Atarashi K."/>
            <person name="Xavier R."/>
            <person name="Honda K."/>
        </authorList>
    </citation>
    <scope>NUCLEOTIDE SEQUENCE [LARGE SCALE GENOMIC DNA]</scope>
    <source>
        <strain evidence="9">f13</strain>
    </source>
</reference>
<evidence type="ECO:0000259" key="7">
    <source>
        <dbReference type="SMART" id="SM00849"/>
    </source>
</evidence>
<dbReference type="InterPro" id="IPR035681">
    <property type="entry name" value="ComA-like_MBL"/>
</dbReference>
<feature type="transmembrane region" description="Helical" evidence="6">
    <location>
        <begin position="397"/>
        <end position="414"/>
    </location>
</feature>
<sequence>MDREETAANAFEGGQTMVMGRVAGRSLKEERLTLELCGVQIQKADKTDVFGKVVLYISQKDAPRWEEELAVGKKARFLGRAQAIKGALNPGEFDFKNYYRSKGITVKIYGEKWFGSEGEAYPYPALIERVREHCRRVLKQCCGPEDQAVFEAMLLGDTKEMEKEQRKLYQNSGIAHLLAVSGQHLAIIGGGIYLILRRLGFGFAGAGAAGAGLVISYGLLTGGSGSAMRAVIMILCLWLAMGAGRTYDTLSALGLAAVVLLLREPYLIFQSGFQLSFGAVWAIAGPGKWLEEQLELTAGWQKGAAVSLCVQIVLTPVMLWHYFQYPLYGMALNVLILPFVPLLMYSGLLAIGTGSVNVFLGKAAAGAGHYILMYYDWLCRRAEGLPGYCLVLGKPSWGQIAVYGGVMAGALWCLARGRQKNVFRGGKQLPGKRYAFLALAVLLAVFFWSLSLLGPQPAGGIQALCLDVGQGDGILLRTGCHSILIDGGSSSEKKLGEMTLEPCLKRFGITTLDMAIVSHGDNDHISGLMCLLEEKRVRIGTLALPIGGRGQEIYEKLEGLQKGAGGKTIYVKTGDILRAGGLELTCIFSGEGKNMTDRNAHSLVICADFEGFHMLFTGDMGIEEEKRLLKRAGEEGGELQKTHLAHAAILKVAHHGSGGSSCDSFLKALPQVKTAVISYGAGNSYGHPAAEVVKRLKTRGIRVMETGGKGCILIESP</sequence>